<name>A0ABT9BFX5_9BACT</name>
<accession>A0ABT9BFX5</accession>
<dbReference type="RefSeq" id="WP_305006723.1">
    <property type="nucleotide sequence ID" value="NZ_JAUQSY010000007.1"/>
</dbReference>
<keyword evidence="2" id="KW-1185">Reference proteome</keyword>
<dbReference type="EMBL" id="JAUQSY010000007">
    <property type="protein sequence ID" value="MDO7875413.1"/>
    <property type="molecule type" value="Genomic_DNA"/>
</dbReference>
<organism evidence="1 2">
    <name type="scientific">Hymenobacter aranciens</name>
    <dbReference type="NCBI Taxonomy" id="3063996"/>
    <lineage>
        <taxon>Bacteria</taxon>
        <taxon>Pseudomonadati</taxon>
        <taxon>Bacteroidota</taxon>
        <taxon>Cytophagia</taxon>
        <taxon>Cytophagales</taxon>
        <taxon>Hymenobacteraceae</taxon>
        <taxon>Hymenobacter</taxon>
    </lineage>
</organism>
<dbReference type="Proteomes" id="UP001176429">
    <property type="component" value="Unassembled WGS sequence"/>
</dbReference>
<evidence type="ECO:0000313" key="1">
    <source>
        <dbReference type="EMBL" id="MDO7875413.1"/>
    </source>
</evidence>
<evidence type="ECO:0000313" key="2">
    <source>
        <dbReference type="Proteomes" id="UP001176429"/>
    </source>
</evidence>
<comment type="caution">
    <text evidence="1">The sequence shown here is derived from an EMBL/GenBank/DDBJ whole genome shotgun (WGS) entry which is preliminary data.</text>
</comment>
<reference evidence="1" key="1">
    <citation type="submission" date="2023-07" db="EMBL/GenBank/DDBJ databases">
        <authorList>
            <person name="Kim M.K."/>
        </authorList>
    </citation>
    <scope>NUCLEOTIDE SEQUENCE</scope>
    <source>
        <strain evidence="1">ASUV-10-1</strain>
    </source>
</reference>
<sequence>MAHRATRPATPQMKAVRVVGAKCIWAGCEKIGGKVMYTYFVAYGETEPPLSDFRFLLNSTSAHEELTVESGKRPWVCMLATNSAGMSEYSAPMGLLVV</sequence>
<protein>
    <submittedName>
        <fullName evidence="1">Uncharacterized protein</fullName>
    </submittedName>
</protein>
<proteinExistence type="predicted"/>
<gene>
    <name evidence="1" type="ORF">Q5H93_11785</name>
</gene>